<dbReference type="GO" id="GO:0070260">
    <property type="term" value="F:5'-tyrosyl-DNA phosphodiesterase activity"/>
    <property type="evidence" value="ECO:0007669"/>
    <property type="project" value="TreeGrafter"/>
</dbReference>
<keyword evidence="11" id="KW-1185">Reference proteome</keyword>
<evidence type="ECO:0000256" key="1">
    <source>
        <dbReference type="ARBA" id="ARBA00001936"/>
    </source>
</evidence>
<evidence type="ECO:0000256" key="2">
    <source>
        <dbReference type="ARBA" id="ARBA00001946"/>
    </source>
</evidence>
<dbReference type="PANTHER" id="PTHR15822:SF4">
    <property type="entry name" value="TYROSYL-DNA PHOSPHODIESTERASE 2"/>
    <property type="match status" value="1"/>
</dbReference>
<dbReference type="InterPro" id="IPR005135">
    <property type="entry name" value="Endo/exonuclease/phosphatase"/>
</dbReference>
<keyword evidence="3" id="KW-0540">Nuclease</keyword>
<accession>A0A433JV11</accession>
<evidence type="ECO:0000313" key="11">
    <source>
        <dbReference type="Proteomes" id="UP000274909"/>
    </source>
</evidence>
<evidence type="ECO:0000256" key="7">
    <source>
        <dbReference type="ARBA" id="ARBA00022842"/>
    </source>
</evidence>
<keyword evidence="8" id="KW-0234">DNA repair</keyword>
<proteinExistence type="predicted"/>
<comment type="cofactor">
    <cofactor evidence="1">
        <name>Mn(2+)</name>
        <dbReference type="ChEBI" id="CHEBI:29035"/>
    </cofactor>
</comment>
<keyword evidence="7" id="KW-0460">Magnesium</keyword>
<keyword evidence="10" id="KW-0269">Exonuclease</keyword>
<evidence type="ECO:0000259" key="9">
    <source>
        <dbReference type="Pfam" id="PF03372"/>
    </source>
</evidence>
<feature type="domain" description="Endonuclease/exonuclease/phosphatase" evidence="9">
    <location>
        <begin position="13"/>
        <end position="258"/>
    </location>
</feature>
<dbReference type="InterPro" id="IPR036691">
    <property type="entry name" value="Endo/exonu/phosph_ase_sf"/>
</dbReference>
<comment type="cofactor">
    <cofactor evidence="2">
        <name>Mg(2+)</name>
        <dbReference type="ChEBI" id="CHEBI:18420"/>
    </cofactor>
</comment>
<dbReference type="Pfam" id="PF03372">
    <property type="entry name" value="Exo_endo_phos"/>
    <property type="match status" value="1"/>
</dbReference>
<dbReference type="GO" id="GO:0046872">
    <property type="term" value="F:metal ion binding"/>
    <property type="evidence" value="ECO:0007669"/>
    <property type="project" value="UniProtKB-KW"/>
</dbReference>
<dbReference type="CDD" id="cd09083">
    <property type="entry name" value="EEP-1"/>
    <property type="match status" value="1"/>
</dbReference>
<dbReference type="PANTHER" id="PTHR15822">
    <property type="entry name" value="TRAF AND TNF RECEPTOR-ASSOCIATED PROTEIN"/>
    <property type="match status" value="1"/>
</dbReference>
<dbReference type="Gene3D" id="3.60.10.10">
    <property type="entry name" value="Endonuclease/exonuclease/phosphatase"/>
    <property type="match status" value="1"/>
</dbReference>
<evidence type="ECO:0000256" key="6">
    <source>
        <dbReference type="ARBA" id="ARBA00022801"/>
    </source>
</evidence>
<dbReference type="EMBL" id="RZGZ01000002">
    <property type="protein sequence ID" value="RUR02084.1"/>
    <property type="molecule type" value="Genomic_DNA"/>
</dbReference>
<evidence type="ECO:0000313" key="10">
    <source>
        <dbReference type="EMBL" id="RUR02084.1"/>
    </source>
</evidence>
<evidence type="ECO:0000256" key="8">
    <source>
        <dbReference type="ARBA" id="ARBA00023204"/>
    </source>
</evidence>
<evidence type="ECO:0000256" key="3">
    <source>
        <dbReference type="ARBA" id="ARBA00022722"/>
    </source>
</evidence>
<dbReference type="GO" id="GO:0006302">
    <property type="term" value="P:double-strand break repair"/>
    <property type="evidence" value="ECO:0007669"/>
    <property type="project" value="TreeGrafter"/>
</dbReference>
<dbReference type="Proteomes" id="UP000274909">
    <property type="component" value="Unassembled WGS sequence"/>
</dbReference>
<protein>
    <submittedName>
        <fullName evidence="10">Endonuclease/exonuclease/phosphatase family protein</fullName>
    </submittedName>
</protein>
<keyword evidence="5" id="KW-0227">DNA damage</keyword>
<dbReference type="GO" id="GO:0003697">
    <property type="term" value="F:single-stranded DNA binding"/>
    <property type="evidence" value="ECO:0007669"/>
    <property type="project" value="TreeGrafter"/>
</dbReference>
<comment type="caution">
    <text evidence="10">The sequence shown here is derived from an EMBL/GenBank/DDBJ whole genome shotgun (WGS) entry which is preliminary data.</text>
</comment>
<keyword evidence="6" id="KW-0378">Hydrolase</keyword>
<gene>
    <name evidence="10" type="ORF">ELQ94_09585</name>
</gene>
<reference evidence="10 11" key="1">
    <citation type="submission" date="2018-12" db="EMBL/GenBank/DDBJ databases">
        <authorList>
            <person name="Li F."/>
        </authorList>
    </citation>
    <scope>NUCLEOTIDE SEQUENCE [LARGE SCALE GENOMIC DNA]</scope>
    <source>
        <strain evidence="10 11">EGI 6500705</strain>
    </source>
</reference>
<dbReference type="GO" id="GO:0004527">
    <property type="term" value="F:exonuclease activity"/>
    <property type="evidence" value="ECO:0007669"/>
    <property type="project" value="UniProtKB-KW"/>
</dbReference>
<keyword evidence="4" id="KW-0479">Metal-binding</keyword>
<dbReference type="GO" id="GO:0005737">
    <property type="term" value="C:cytoplasm"/>
    <property type="evidence" value="ECO:0007669"/>
    <property type="project" value="TreeGrafter"/>
</dbReference>
<evidence type="ECO:0000256" key="5">
    <source>
        <dbReference type="ARBA" id="ARBA00022763"/>
    </source>
</evidence>
<dbReference type="AlphaFoldDB" id="A0A433JV11"/>
<organism evidence="10 11">
    <name type="scientific">Labedella endophytica</name>
    <dbReference type="NCBI Taxonomy" id="1523160"/>
    <lineage>
        <taxon>Bacteria</taxon>
        <taxon>Bacillati</taxon>
        <taxon>Actinomycetota</taxon>
        <taxon>Actinomycetes</taxon>
        <taxon>Micrococcales</taxon>
        <taxon>Microbacteriaceae</taxon>
        <taxon>Labedella</taxon>
    </lineage>
</organism>
<name>A0A433JV11_9MICO</name>
<evidence type="ECO:0000256" key="4">
    <source>
        <dbReference type="ARBA" id="ARBA00022723"/>
    </source>
</evidence>
<dbReference type="InterPro" id="IPR051547">
    <property type="entry name" value="TDP2-like"/>
</dbReference>
<dbReference type="OrthoDB" id="9793162at2"/>
<sequence length="284" mass="31020">MIGPVAGPDLHVMTFNVRRPIGRLPGRSPDVWETRAPALSALLAAERPTVLGAQEVVPGQSAVILRALGRGYRTVGHGRGADGRGEGCPLYFDSTRLELLAWSQRALSDTPDEPGSTSWGNMVPRILVSATFRDRVGGARFRVINTHFDHISRGSRVRSAVHVRELVAADTTPAIVMGDLNTGEESDPVAELLAHGVLRDAWPAARERLSPEWGTFPNYREPRTGRKRIDWILASPRVEIARIGMNAARPRDVWPSDHLPIQAVVRIPAELPSADLPYAGVTRP</sequence>
<keyword evidence="10" id="KW-0255">Endonuclease</keyword>
<dbReference type="SUPFAM" id="SSF56219">
    <property type="entry name" value="DNase I-like"/>
    <property type="match status" value="1"/>
</dbReference>
<dbReference type="GO" id="GO:0004519">
    <property type="term" value="F:endonuclease activity"/>
    <property type="evidence" value="ECO:0007669"/>
    <property type="project" value="UniProtKB-KW"/>
</dbReference>